<gene>
    <name evidence="3" type="ORF">INT43_008105</name>
</gene>
<dbReference type="OrthoDB" id="10296771at2759"/>
<feature type="compositionally biased region" description="Polar residues" evidence="1">
    <location>
        <begin position="54"/>
        <end position="69"/>
    </location>
</feature>
<feature type="compositionally biased region" description="Polar residues" evidence="1">
    <location>
        <begin position="1"/>
        <end position="10"/>
    </location>
</feature>
<evidence type="ECO:0000313" key="3">
    <source>
        <dbReference type="EMBL" id="KAG2171725.1"/>
    </source>
</evidence>
<accession>A0A8H7U7L5</accession>
<name>A0A8H7U7L5_MORIS</name>
<keyword evidence="2" id="KW-0472">Membrane</keyword>
<sequence length="373" mass="40373">MDRNVYSNDDNVYDHPQINNIAPTPKSSSSALKSTASGKTVDAQRIAEPAKPTGSATTQTSASMRATSATPLMPVQPVFITASETTTPSPTGHFSQSKAPDNSSDDTASIITGVAFAVLILFVGVAFILRRMRNKQRRHVTEDPFMEDDSISINSKTRLTPSYIPYRNPDSKSSNVEMMNDSPRSSVLSSPRGETRVNANPVLPSIARFSQGFARFSLNKKTDSWGNYVKQVLHKPTVNEGSSAQQPVSMSASAYGVCEVTIDPPATGRWKTESTVAPSTQQPVLTRGWHNHPHGGNTPSTLSQSFPQQQIIDSYHPLSPVNVQFNSVSPAPRAYQSTPDRGQKQQAVRINLADPSSHQVAFKASGRPSYGSN</sequence>
<evidence type="ECO:0000256" key="1">
    <source>
        <dbReference type="SAM" id="MobiDB-lite"/>
    </source>
</evidence>
<dbReference type="AlphaFoldDB" id="A0A8H7U7L5"/>
<keyword evidence="2" id="KW-0812">Transmembrane</keyword>
<feature type="region of interest" description="Disordered" evidence="1">
    <location>
        <begin position="1"/>
        <end position="69"/>
    </location>
</feature>
<feature type="compositionally biased region" description="Low complexity" evidence="1">
    <location>
        <begin position="22"/>
        <end position="40"/>
    </location>
</feature>
<feature type="region of interest" description="Disordered" evidence="1">
    <location>
        <begin position="83"/>
        <end position="105"/>
    </location>
</feature>
<feature type="region of interest" description="Disordered" evidence="1">
    <location>
        <begin position="352"/>
        <end position="373"/>
    </location>
</feature>
<proteinExistence type="predicted"/>
<feature type="region of interest" description="Disordered" evidence="1">
    <location>
        <begin position="165"/>
        <end position="196"/>
    </location>
</feature>
<dbReference type="EMBL" id="JAEPQZ010000019">
    <property type="protein sequence ID" value="KAG2171725.1"/>
    <property type="molecule type" value="Genomic_DNA"/>
</dbReference>
<evidence type="ECO:0000313" key="4">
    <source>
        <dbReference type="Proteomes" id="UP000654370"/>
    </source>
</evidence>
<feature type="transmembrane region" description="Helical" evidence="2">
    <location>
        <begin position="108"/>
        <end position="129"/>
    </location>
</feature>
<organism evidence="3 4">
    <name type="scientific">Mortierella isabellina</name>
    <name type="common">Filamentous fungus</name>
    <name type="synonym">Umbelopsis isabellina</name>
    <dbReference type="NCBI Taxonomy" id="91625"/>
    <lineage>
        <taxon>Eukaryota</taxon>
        <taxon>Fungi</taxon>
        <taxon>Fungi incertae sedis</taxon>
        <taxon>Mucoromycota</taxon>
        <taxon>Mucoromycotina</taxon>
        <taxon>Umbelopsidomycetes</taxon>
        <taxon>Umbelopsidales</taxon>
        <taxon>Umbelopsidaceae</taxon>
        <taxon>Umbelopsis</taxon>
    </lineage>
</organism>
<feature type="compositionally biased region" description="Polar residues" evidence="1">
    <location>
        <begin position="171"/>
        <end position="189"/>
    </location>
</feature>
<protein>
    <submittedName>
        <fullName evidence="3">Uncharacterized protein</fullName>
    </submittedName>
</protein>
<keyword evidence="2" id="KW-1133">Transmembrane helix</keyword>
<comment type="caution">
    <text evidence="3">The sequence shown here is derived from an EMBL/GenBank/DDBJ whole genome shotgun (WGS) entry which is preliminary data.</text>
</comment>
<dbReference type="Proteomes" id="UP000654370">
    <property type="component" value="Unassembled WGS sequence"/>
</dbReference>
<keyword evidence="4" id="KW-1185">Reference proteome</keyword>
<evidence type="ECO:0000256" key="2">
    <source>
        <dbReference type="SAM" id="Phobius"/>
    </source>
</evidence>
<reference evidence="3" key="1">
    <citation type="submission" date="2020-12" db="EMBL/GenBank/DDBJ databases">
        <title>Metabolic potential, ecology and presence of endohyphal bacteria is reflected in genomic diversity of Mucoromycotina.</title>
        <authorList>
            <person name="Muszewska A."/>
            <person name="Okrasinska A."/>
            <person name="Steczkiewicz K."/>
            <person name="Drgas O."/>
            <person name="Orlowska M."/>
            <person name="Perlinska-Lenart U."/>
            <person name="Aleksandrzak-Piekarczyk T."/>
            <person name="Szatraj K."/>
            <person name="Zielenkiewicz U."/>
            <person name="Pilsyk S."/>
            <person name="Malc E."/>
            <person name="Mieczkowski P."/>
            <person name="Kruszewska J.S."/>
            <person name="Biernat P."/>
            <person name="Pawlowska J."/>
        </authorList>
    </citation>
    <scope>NUCLEOTIDE SEQUENCE</scope>
    <source>
        <strain evidence="3">WA0000067209</strain>
    </source>
</reference>